<evidence type="ECO:0008006" key="4">
    <source>
        <dbReference type="Google" id="ProtNLM"/>
    </source>
</evidence>
<dbReference type="RefSeq" id="WP_243798239.1">
    <property type="nucleotide sequence ID" value="NZ_CP094669.1"/>
</dbReference>
<sequence length="330" mass="36203">MRLYLFLLLLASALLTSCNPDPESGPRIDLVGGNRFLSFSRVSSIPGDTFTTRVFVDTRDGTEAPLKRLSITVNYLPGLYPYAYPAVGYNRDSIPKQPASIVFLDSLLTGPQAQAVAFQFRAGTRTTSGQEDWVFTAEDINGKKNSRSFRLTLRNNDSLRLAYHSYTILLPAPLTPDSRSYLSLRSGLAFAPFALRQQPPNQALIDVAYLPLRDGGRALAALNDNLLGLNNSLLNAGNWLNRRVTELRSTSLDSTGFSRADTPELITRAFEAGIQTTPSTRTSALQIRGAANRVIAFRTAAPNPKVGLIFIQSFPTAPLPAIRMQVRILK</sequence>
<name>A0ABY4CWR5_9BACT</name>
<dbReference type="PROSITE" id="PS51257">
    <property type="entry name" value="PROKAR_LIPOPROTEIN"/>
    <property type="match status" value="1"/>
</dbReference>
<evidence type="ECO:0000313" key="2">
    <source>
        <dbReference type="EMBL" id="UOG74695.1"/>
    </source>
</evidence>
<dbReference type="Proteomes" id="UP000831113">
    <property type="component" value="Chromosome"/>
</dbReference>
<evidence type="ECO:0000313" key="3">
    <source>
        <dbReference type="Proteomes" id="UP000831113"/>
    </source>
</evidence>
<evidence type="ECO:0000256" key="1">
    <source>
        <dbReference type="SAM" id="SignalP"/>
    </source>
</evidence>
<feature type="signal peptide" evidence="1">
    <location>
        <begin position="1"/>
        <end position="17"/>
    </location>
</feature>
<gene>
    <name evidence="2" type="ORF">MTX78_21575</name>
</gene>
<feature type="chain" id="PRO_5046014439" description="DUF4270 family protein" evidence="1">
    <location>
        <begin position="18"/>
        <end position="330"/>
    </location>
</feature>
<accession>A0ABY4CWR5</accession>
<protein>
    <recommendedName>
        <fullName evidence="4">DUF4270 family protein</fullName>
    </recommendedName>
</protein>
<keyword evidence="1" id="KW-0732">Signal</keyword>
<proteinExistence type="predicted"/>
<dbReference type="EMBL" id="CP094669">
    <property type="protein sequence ID" value="UOG74695.1"/>
    <property type="molecule type" value="Genomic_DNA"/>
</dbReference>
<reference evidence="2 3" key="1">
    <citation type="submission" date="2022-03" db="EMBL/GenBank/DDBJ databases">
        <title>Hymenobactersp. isolated from the air.</title>
        <authorList>
            <person name="Won M."/>
            <person name="Kwon S.-W."/>
        </authorList>
    </citation>
    <scope>NUCLEOTIDE SEQUENCE [LARGE SCALE GENOMIC DNA]</scope>
    <source>
        <strain evidence="2 3">KACC 21982</strain>
    </source>
</reference>
<organism evidence="2 3">
    <name type="scientific">Hymenobacter tibetensis</name>
    <dbReference type="NCBI Taxonomy" id="497967"/>
    <lineage>
        <taxon>Bacteria</taxon>
        <taxon>Pseudomonadati</taxon>
        <taxon>Bacteroidota</taxon>
        <taxon>Cytophagia</taxon>
        <taxon>Cytophagales</taxon>
        <taxon>Hymenobacteraceae</taxon>
        <taxon>Hymenobacter</taxon>
    </lineage>
</organism>
<keyword evidence="3" id="KW-1185">Reference proteome</keyword>